<keyword evidence="3" id="KW-1185">Reference proteome</keyword>
<organism evidence="2 3">
    <name type="scientific">Planococcus dechangensis</name>
    <dbReference type="NCBI Taxonomy" id="1176255"/>
    <lineage>
        <taxon>Bacteria</taxon>
        <taxon>Bacillati</taxon>
        <taxon>Bacillota</taxon>
        <taxon>Bacilli</taxon>
        <taxon>Bacillales</taxon>
        <taxon>Caryophanaceae</taxon>
        <taxon>Planococcus</taxon>
    </lineage>
</organism>
<accession>A0ABV9MB45</accession>
<reference evidence="3" key="1">
    <citation type="journal article" date="2019" name="Int. J. Syst. Evol. Microbiol.">
        <title>The Global Catalogue of Microorganisms (GCM) 10K type strain sequencing project: providing services to taxonomists for standard genome sequencing and annotation.</title>
        <authorList>
            <consortium name="The Broad Institute Genomics Platform"/>
            <consortium name="The Broad Institute Genome Sequencing Center for Infectious Disease"/>
            <person name="Wu L."/>
            <person name="Ma J."/>
        </authorList>
    </citation>
    <scope>NUCLEOTIDE SEQUENCE [LARGE SCALE GENOMIC DNA]</scope>
    <source>
        <strain evidence="3">CGMCC 1.12151</strain>
    </source>
</reference>
<feature type="region of interest" description="Disordered" evidence="1">
    <location>
        <begin position="286"/>
        <end position="306"/>
    </location>
</feature>
<dbReference type="EMBL" id="JBHSGL010000005">
    <property type="protein sequence ID" value="MFC4712981.1"/>
    <property type="molecule type" value="Genomic_DNA"/>
</dbReference>
<evidence type="ECO:0000256" key="1">
    <source>
        <dbReference type="SAM" id="MobiDB-lite"/>
    </source>
</evidence>
<dbReference type="Gene3D" id="3.80.10.10">
    <property type="entry name" value="Ribonuclease Inhibitor"/>
    <property type="match status" value="1"/>
</dbReference>
<evidence type="ECO:0000313" key="3">
    <source>
        <dbReference type="Proteomes" id="UP001595932"/>
    </source>
</evidence>
<dbReference type="InterPro" id="IPR032675">
    <property type="entry name" value="LRR_dom_sf"/>
</dbReference>
<protein>
    <recommendedName>
        <fullName evidence="4">Leucine-rich repeat domain-containing protein</fullName>
    </recommendedName>
</protein>
<evidence type="ECO:0000313" key="2">
    <source>
        <dbReference type="EMBL" id="MFC4712981.1"/>
    </source>
</evidence>
<dbReference type="SUPFAM" id="SSF52058">
    <property type="entry name" value="L domain-like"/>
    <property type="match status" value="1"/>
</dbReference>
<sequence>MDKREVRLRNSKNGITVLIGKHNVQESIHYIQTHQIKNIEITYRYGKSQIDFLSECPGIEHLMIEGPSVEHFNGAYRLKNLKTLVINEPSPTLEIDFSQLTSLEEIFGKLPSKALGIASLINLKKMMIWGYQPEEKNLKEITALQDLVHLELISPQLISLEGIQELKKLSFLGLYRTKTLTDIGAIQYLSENLRKLQIDLVKNIQDFSPIGKIQSLEFLSLNACGDILSIRFTKQLPNLKTLIFADSVVVDGDISPCIGLETVSFTENEHYSHRLEEVTSISGHSSHRQSLIKDENGPVPQNKKRKKQLLLTQKWRKRMGAGDDQFTEENIAETEIVLRSYVDEISHLQEPSYEKIFEKVKQTVLYLNALNEKHDFFIETLEREELCAFIIEKAQQAGLDTKEDITEEWREW</sequence>
<dbReference type="RefSeq" id="WP_377278533.1">
    <property type="nucleotide sequence ID" value="NZ_JBHSGL010000005.1"/>
</dbReference>
<evidence type="ECO:0008006" key="4">
    <source>
        <dbReference type="Google" id="ProtNLM"/>
    </source>
</evidence>
<proteinExistence type="predicted"/>
<dbReference type="Proteomes" id="UP001595932">
    <property type="component" value="Unassembled WGS sequence"/>
</dbReference>
<gene>
    <name evidence="2" type="ORF">ACFO5U_08930</name>
</gene>
<name>A0ABV9MB45_9BACL</name>
<comment type="caution">
    <text evidence="2">The sequence shown here is derived from an EMBL/GenBank/DDBJ whole genome shotgun (WGS) entry which is preliminary data.</text>
</comment>